<protein>
    <submittedName>
        <fullName evidence="1">Uncharacterized protein</fullName>
    </submittedName>
</protein>
<reference evidence="1" key="2">
    <citation type="journal article" date="2015" name="Fish Shellfish Immunol.">
        <title>Early steps in the European eel (Anguilla anguilla)-Vibrio vulnificus interaction in the gills: Role of the RtxA13 toxin.</title>
        <authorList>
            <person name="Callol A."/>
            <person name="Pajuelo D."/>
            <person name="Ebbesson L."/>
            <person name="Teles M."/>
            <person name="MacKenzie S."/>
            <person name="Amaro C."/>
        </authorList>
    </citation>
    <scope>NUCLEOTIDE SEQUENCE</scope>
</reference>
<organism evidence="1">
    <name type="scientific">Anguilla anguilla</name>
    <name type="common">European freshwater eel</name>
    <name type="synonym">Muraena anguilla</name>
    <dbReference type="NCBI Taxonomy" id="7936"/>
    <lineage>
        <taxon>Eukaryota</taxon>
        <taxon>Metazoa</taxon>
        <taxon>Chordata</taxon>
        <taxon>Craniata</taxon>
        <taxon>Vertebrata</taxon>
        <taxon>Euteleostomi</taxon>
        <taxon>Actinopterygii</taxon>
        <taxon>Neopterygii</taxon>
        <taxon>Teleostei</taxon>
        <taxon>Anguilliformes</taxon>
        <taxon>Anguillidae</taxon>
        <taxon>Anguilla</taxon>
    </lineage>
</organism>
<sequence length="67" mass="8043">MQCTFSLTCLNPNHMHRSLFVNCSTKNKLQLHYVDVDHEMKYIFLDSKEPIMKIHWSHPVSLPIWKM</sequence>
<accession>A0A0E9U1G2</accession>
<name>A0A0E9U1G2_ANGAN</name>
<evidence type="ECO:0000313" key="1">
    <source>
        <dbReference type="EMBL" id="JAH59582.1"/>
    </source>
</evidence>
<proteinExistence type="predicted"/>
<dbReference type="EMBL" id="GBXM01048995">
    <property type="protein sequence ID" value="JAH59582.1"/>
    <property type="molecule type" value="Transcribed_RNA"/>
</dbReference>
<dbReference type="AlphaFoldDB" id="A0A0E9U1G2"/>
<reference evidence="1" key="1">
    <citation type="submission" date="2014-11" db="EMBL/GenBank/DDBJ databases">
        <authorList>
            <person name="Amaro Gonzalez C."/>
        </authorList>
    </citation>
    <scope>NUCLEOTIDE SEQUENCE</scope>
</reference>